<dbReference type="SMART" id="SM00670">
    <property type="entry name" value="PINc"/>
    <property type="match status" value="1"/>
</dbReference>
<dbReference type="InterPro" id="IPR052626">
    <property type="entry name" value="SWT1_Regulator"/>
</dbReference>
<feature type="domain" description="PIN" evidence="2">
    <location>
        <begin position="260"/>
        <end position="394"/>
    </location>
</feature>
<dbReference type="AlphaFoldDB" id="F4RQR0"/>
<feature type="region of interest" description="Disordered" evidence="1">
    <location>
        <begin position="121"/>
        <end position="155"/>
    </location>
</feature>
<feature type="compositionally biased region" description="Basic and acidic residues" evidence="1">
    <location>
        <begin position="228"/>
        <end position="239"/>
    </location>
</feature>
<dbReference type="SUPFAM" id="SSF88723">
    <property type="entry name" value="PIN domain-like"/>
    <property type="match status" value="1"/>
</dbReference>
<dbReference type="InterPro" id="IPR029060">
    <property type="entry name" value="PIN-like_dom_sf"/>
</dbReference>
<evidence type="ECO:0000313" key="3">
    <source>
        <dbReference type="EMBL" id="EGG05079.1"/>
    </source>
</evidence>
<dbReference type="GO" id="GO:0004540">
    <property type="term" value="F:RNA nuclease activity"/>
    <property type="evidence" value="ECO:0007669"/>
    <property type="project" value="UniProtKB-ARBA"/>
</dbReference>
<dbReference type="KEGG" id="mlr:MELLADRAFT_88147"/>
<dbReference type="EMBL" id="GL883114">
    <property type="protein sequence ID" value="EGG05079.1"/>
    <property type="molecule type" value="Genomic_DNA"/>
</dbReference>
<evidence type="ECO:0000256" key="1">
    <source>
        <dbReference type="SAM" id="MobiDB-lite"/>
    </source>
</evidence>
<dbReference type="Gene3D" id="3.40.50.1010">
    <property type="entry name" value="5'-nuclease"/>
    <property type="match status" value="1"/>
</dbReference>
<feature type="compositionally biased region" description="Polar residues" evidence="1">
    <location>
        <begin position="34"/>
        <end position="61"/>
    </location>
</feature>
<dbReference type="OrthoDB" id="2017974at2759"/>
<accession>F4RQR0</accession>
<feature type="region of interest" description="Disordered" evidence="1">
    <location>
        <begin position="20"/>
        <end position="61"/>
    </location>
</feature>
<gene>
    <name evidence="3" type="ORF">MELLADRAFT_88147</name>
</gene>
<organism evidence="4">
    <name type="scientific">Melampsora larici-populina (strain 98AG31 / pathotype 3-4-7)</name>
    <name type="common">Poplar leaf rust fungus</name>
    <dbReference type="NCBI Taxonomy" id="747676"/>
    <lineage>
        <taxon>Eukaryota</taxon>
        <taxon>Fungi</taxon>
        <taxon>Dikarya</taxon>
        <taxon>Basidiomycota</taxon>
        <taxon>Pucciniomycotina</taxon>
        <taxon>Pucciniomycetes</taxon>
        <taxon>Pucciniales</taxon>
        <taxon>Melampsoraceae</taxon>
        <taxon>Melampsora</taxon>
    </lineage>
</organism>
<feature type="region of interest" description="Disordered" evidence="1">
    <location>
        <begin position="523"/>
        <end position="545"/>
    </location>
</feature>
<sequence>MTGKRKRVIEACVPEQGQNPFRKLKMGKSDGTHSDVNSGANATSSRHANFHSMPSSTTGTGNVLPLSFPPERLRFTGHSIPDPPFALDVFPLCDRDADVASKQVSNARVVLPRTIGSADIPNRYRDVHPPSKQPKLTKIQRKLRSHAQKGTNHERPTKKVIVAALNRLAASQSPGLEIDENQRRDEVRNIRQADHNTAAQHRQGEEPALRSDPALEPSEEGSVFSAQHRTEPHNAHHENLSYGKQHEKEEMRKRGAGLKLQIILDTNVVIGHLDFIRRLLSSSHEDTELLIPKAVLTELDAFKTQHRETDVYIGRKSIKQDMWCAARDATNWLLQATQAHERVKLQNMGDEPKELRKSKDGDARILAYAIKVAHRALAQAKRVALFSNDNILRLNAKSEGILAYSINDVGDDPNRLLSAMTAPRVKKFDPITTPELVAHIEKGAPGANVGNSQSSHQLAPPKQSGSGISQSVVTEPLPNSNSEPLGNQIAIDEEVIIVMPHVNSGHTYVHNTEGALSANQLGKRKENNAPDPVSPRTSDPTDTTLISEDFDFLDGRPIESPNDMSSLSESENCSLNWLTREIPSEELDAFIGQPAAAPSPSFVPDIHSAKQALNNILENLSQFFKKHPYRDPAEQHARAELTRSVIEQGRLVMSAITPPTKESVVQNTSS</sequence>
<dbReference type="GO" id="GO:0005634">
    <property type="term" value="C:nucleus"/>
    <property type="evidence" value="ECO:0007669"/>
    <property type="project" value="TreeGrafter"/>
</dbReference>
<dbReference type="PANTHER" id="PTHR16161">
    <property type="entry name" value="TRANSCRIPTIONAL PROTEIN SWT1"/>
    <property type="match status" value="1"/>
</dbReference>
<dbReference type="InterPro" id="IPR002716">
    <property type="entry name" value="PIN_dom"/>
</dbReference>
<feature type="compositionally biased region" description="Polar residues" evidence="1">
    <location>
        <begin position="449"/>
        <end position="484"/>
    </location>
</feature>
<evidence type="ECO:0000259" key="2">
    <source>
        <dbReference type="SMART" id="SM00670"/>
    </source>
</evidence>
<proteinExistence type="predicted"/>
<feature type="region of interest" description="Disordered" evidence="1">
    <location>
        <begin position="444"/>
        <end position="484"/>
    </location>
</feature>
<protein>
    <recommendedName>
        <fullName evidence="2">PIN domain-containing protein</fullName>
    </recommendedName>
</protein>
<reference evidence="4" key="1">
    <citation type="journal article" date="2011" name="Proc. Natl. Acad. Sci. U.S.A.">
        <title>Obligate biotrophy features unraveled by the genomic analysis of rust fungi.</title>
        <authorList>
            <person name="Duplessis S."/>
            <person name="Cuomo C.A."/>
            <person name="Lin Y.-C."/>
            <person name="Aerts A."/>
            <person name="Tisserant E."/>
            <person name="Veneault-Fourrey C."/>
            <person name="Joly D.L."/>
            <person name="Hacquard S."/>
            <person name="Amselem J."/>
            <person name="Cantarel B.L."/>
            <person name="Chiu R."/>
            <person name="Coutinho P.M."/>
            <person name="Feau N."/>
            <person name="Field M."/>
            <person name="Frey P."/>
            <person name="Gelhaye E."/>
            <person name="Goldberg J."/>
            <person name="Grabherr M.G."/>
            <person name="Kodira C.D."/>
            <person name="Kohler A."/>
            <person name="Kuees U."/>
            <person name="Lindquist E.A."/>
            <person name="Lucas S.M."/>
            <person name="Mago R."/>
            <person name="Mauceli E."/>
            <person name="Morin E."/>
            <person name="Murat C."/>
            <person name="Pangilinan J.L."/>
            <person name="Park R."/>
            <person name="Pearson M."/>
            <person name="Quesneville H."/>
            <person name="Rouhier N."/>
            <person name="Sakthikumar S."/>
            <person name="Salamov A.A."/>
            <person name="Schmutz J."/>
            <person name="Selles B."/>
            <person name="Shapiro H."/>
            <person name="Tanguay P."/>
            <person name="Tuskan G.A."/>
            <person name="Henrissat B."/>
            <person name="Van de Peer Y."/>
            <person name="Rouze P."/>
            <person name="Ellis J.G."/>
            <person name="Dodds P.N."/>
            <person name="Schein J.E."/>
            <person name="Zhong S."/>
            <person name="Hamelin R.C."/>
            <person name="Grigoriev I.V."/>
            <person name="Szabo L.J."/>
            <person name="Martin F."/>
        </authorList>
    </citation>
    <scope>NUCLEOTIDE SEQUENCE [LARGE SCALE GENOMIC DNA]</scope>
    <source>
        <strain evidence="4">98AG31 / pathotype 3-4-7</strain>
    </source>
</reference>
<dbReference type="HOGENOM" id="CLU_409967_0_0_1"/>
<dbReference type="Pfam" id="PF13638">
    <property type="entry name" value="PIN_4"/>
    <property type="match status" value="1"/>
</dbReference>
<dbReference type="RefSeq" id="XP_007411444.1">
    <property type="nucleotide sequence ID" value="XM_007411382.1"/>
</dbReference>
<evidence type="ECO:0000313" key="4">
    <source>
        <dbReference type="Proteomes" id="UP000001072"/>
    </source>
</evidence>
<name>F4RQR0_MELLP</name>
<feature type="region of interest" description="Disordered" evidence="1">
    <location>
        <begin position="195"/>
        <end position="239"/>
    </location>
</feature>
<dbReference type="GeneID" id="18934783"/>
<dbReference type="VEuPathDB" id="FungiDB:MELLADRAFT_88147"/>
<feature type="compositionally biased region" description="Polar residues" evidence="1">
    <location>
        <begin position="535"/>
        <end position="545"/>
    </location>
</feature>
<feature type="compositionally biased region" description="Basic residues" evidence="1">
    <location>
        <begin position="138"/>
        <end position="147"/>
    </location>
</feature>
<dbReference type="PANTHER" id="PTHR16161:SF0">
    <property type="entry name" value="TRANSCRIPTIONAL PROTEIN SWT1"/>
    <property type="match status" value="1"/>
</dbReference>
<keyword evidence="4" id="KW-1185">Reference proteome</keyword>
<dbReference type="Proteomes" id="UP000001072">
    <property type="component" value="Unassembled WGS sequence"/>
</dbReference>
<dbReference type="InParanoid" id="F4RQR0"/>